<organism evidence="1 2">
    <name type="scientific">Marasmius crinis-equi</name>
    <dbReference type="NCBI Taxonomy" id="585013"/>
    <lineage>
        <taxon>Eukaryota</taxon>
        <taxon>Fungi</taxon>
        <taxon>Dikarya</taxon>
        <taxon>Basidiomycota</taxon>
        <taxon>Agaricomycotina</taxon>
        <taxon>Agaricomycetes</taxon>
        <taxon>Agaricomycetidae</taxon>
        <taxon>Agaricales</taxon>
        <taxon>Marasmiineae</taxon>
        <taxon>Marasmiaceae</taxon>
        <taxon>Marasmius</taxon>
    </lineage>
</organism>
<gene>
    <name evidence="1" type="ORF">V5O48_015631</name>
</gene>
<keyword evidence="2" id="KW-1185">Reference proteome</keyword>
<dbReference type="Proteomes" id="UP001465976">
    <property type="component" value="Unassembled WGS sequence"/>
</dbReference>
<comment type="caution">
    <text evidence="1">The sequence shown here is derived from an EMBL/GenBank/DDBJ whole genome shotgun (WGS) entry which is preliminary data.</text>
</comment>
<protein>
    <submittedName>
        <fullName evidence="1">Uncharacterized protein</fullName>
    </submittedName>
</protein>
<reference evidence="1 2" key="1">
    <citation type="submission" date="2024-02" db="EMBL/GenBank/DDBJ databases">
        <title>A draft genome for the cacao thread blight pathogen Marasmius crinis-equi.</title>
        <authorList>
            <person name="Cohen S.P."/>
            <person name="Baruah I.K."/>
            <person name="Amoako-Attah I."/>
            <person name="Bukari Y."/>
            <person name="Meinhardt L.W."/>
            <person name="Bailey B.A."/>
        </authorList>
    </citation>
    <scope>NUCLEOTIDE SEQUENCE [LARGE SCALE GENOMIC DNA]</scope>
    <source>
        <strain evidence="1 2">GH-76</strain>
    </source>
</reference>
<name>A0ABR3EU00_9AGAR</name>
<proteinExistence type="predicted"/>
<dbReference type="EMBL" id="JBAHYK010001914">
    <property type="protein sequence ID" value="KAL0566385.1"/>
    <property type="molecule type" value="Genomic_DNA"/>
</dbReference>
<accession>A0ABR3EU00</accession>
<evidence type="ECO:0000313" key="1">
    <source>
        <dbReference type="EMBL" id="KAL0566385.1"/>
    </source>
</evidence>
<evidence type="ECO:0000313" key="2">
    <source>
        <dbReference type="Proteomes" id="UP001465976"/>
    </source>
</evidence>
<sequence>MNLPAWSAISVFHDNTNPCTVPPNPNTPCFIEGYVERAITERKQLRVTIEVGSDRKGSITATKALRELLREGVLWRSCGYLSWDEGSLRMLCEILDELGERCTGWDKFEVDIGEPPVGDLSLVEVIRRMCKMQHLQEAIFELGWPAGSCWVWNRSPEAPFQASCLHGVQRLEVKASPSLCLGLLGVMSGVTKVCVYLDWEENNGWGVFVPSQKPAIGNQMLRLTRLTHMEVYMGSRDISHASFFQAIHCPRLRHFSVEWFEWDRGNGVEVVQDFLWRLSQAVTGAFYLPNAITPEVKVFDDLGLIERVNGSRSWVDL</sequence>